<dbReference type="Proteomes" id="UP000253551">
    <property type="component" value="Unassembled WGS sequence"/>
</dbReference>
<feature type="compositionally biased region" description="Polar residues" evidence="6">
    <location>
        <begin position="370"/>
        <end position="411"/>
    </location>
</feature>
<reference evidence="8 9" key="1">
    <citation type="journal article" date="2018" name="G3 (Bethesda)">
        <title>Phylogenetic and Phylogenomic Definition of Rhizopus Species.</title>
        <authorList>
            <person name="Gryganskyi A.P."/>
            <person name="Golan J."/>
            <person name="Dolatabadi S."/>
            <person name="Mondo S."/>
            <person name="Robb S."/>
            <person name="Idnurm A."/>
            <person name="Muszewska A."/>
            <person name="Steczkiewicz K."/>
            <person name="Masonjones S."/>
            <person name="Liao H.L."/>
            <person name="Gajdeczka M.T."/>
            <person name="Anike F."/>
            <person name="Vuek A."/>
            <person name="Anishchenko I.M."/>
            <person name="Voigt K."/>
            <person name="de Hoog G.S."/>
            <person name="Smith M.E."/>
            <person name="Heitman J."/>
            <person name="Vilgalys R."/>
            <person name="Stajich J.E."/>
        </authorList>
    </citation>
    <scope>NUCLEOTIDE SEQUENCE [LARGE SCALE GENOMIC DNA]</scope>
    <source>
        <strain evidence="8 9">LSU 92-RS-03</strain>
    </source>
</reference>
<dbReference type="GO" id="GO:0003677">
    <property type="term" value="F:DNA binding"/>
    <property type="evidence" value="ECO:0007669"/>
    <property type="project" value="InterPro"/>
</dbReference>
<keyword evidence="9" id="KW-1185">Reference proteome</keyword>
<feature type="non-terminal residue" evidence="8">
    <location>
        <position position="1"/>
    </location>
</feature>
<dbReference type="InterPro" id="IPR050815">
    <property type="entry name" value="TF_fung"/>
</dbReference>
<keyword evidence="2" id="KW-0479">Metal-binding</keyword>
<evidence type="ECO:0000313" key="8">
    <source>
        <dbReference type="EMBL" id="RCH83116.1"/>
    </source>
</evidence>
<proteinExistence type="predicted"/>
<feature type="domain" description="Xylanolytic transcriptional activator regulatory" evidence="7">
    <location>
        <begin position="43"/>
        <end position="124"/>
    </location>
</feature>
<keyword evidence="4" id="KW-0804">Transcription</keyword>
<evidence type="ECO:0000256" key="3">
    <source>
        <dbReference type="ARBA" id="ARBA00023015"/>
    </source>
</evidence>
<dbReference type="PANTHER" id="PTHR47338">
    <property type="entry name" value="ZN(II)2CYS6 TRANSCRIPTION FACTOR (EUROFUNG)-RELATED"/>
    <property type="match status" value="1"/>
</dbReference>
<dbReference type="GO" id="GO:0000981">
    <property type="term" value="F:DNA-binding transcription factor activity, RNA polymerase II-specific"/>
    <property type="evidence" value="ECO:0007669"/>
    <property type="project" value="InterPro"/>
</dbReference>
<dbReference type="AlphaFoldDB" id="A0A367IZJ8"/>
<evidence type="ECO:0000256" key="6">
    <source>
        <dbReference type="SAM" id="MobiDB-lite"/>
    </source>
</evidence>
<comment type="caution">
    <text evidence="8">The sequence shown here is derived from an EMBL/GenBank/DDBJ whole genome shotgun (WGS) entry which is preliminary data.</text>
</comment>
<name>A0A367IZJ8_RHIST</name>
<gene>
    <name evidence="8" type="ORF">CU098_001790</name>
</gene>
<evidence type="ECO:0000259" key="7">
    <source>
        <dbReference type="SMART" id="SM00906"/>
    </source>
</evidence>
<evidence type="ECO:0000256" key="5">
    <source>
        <dbReference type="ARBA" id="ARBA00023242"/>
    </source>
</evidence>
<evidence type="ECO:0000313" key="9">
    <source>
        <dbReference type="Proteomes" id="UP000253551"/>
    </source>
</evidence>
<dbReference type="GO" id="GO:0006351">
    <property type="term" value="P:DNA-templated transcription"/>
    <property type="evidence" value="ECO:0007669"/>
    <property type="project" value="InterPro"/>
</dbReference>
<comment type="subcellular location">
    <subcellularLocation>
        <location evidence="1">Nucleus</location>
    </subcellularLocation>
</comment>
<dbReference type="EMBL" id="PJQM01004853">
    <property type="protein sequence ID" value="RCH83116.1"/>
    <property type="molecule type" value="Genomic_DNA"/>
</dbReference>
<dbReference type="PANTHER" id="PTHR47338:SF5">
    <property type="entry name" value="ZN(II)2CYS6 TRANSCRIPTION FACTOR (EUROFUNG)"/>
    <property type="match status" value="1"/>
</dbReference>
<dbReference type="CDD" id="cd12148">
    <property type="entry name" value="fungal_TF_MHR"/>
    <property type="match status" value="1"/>
</dbReference>
<sequence>GDRFAMKATSLIDATLLEPTLPNIQFWGIMSCLEYGNASGSKAWNYGGIAVRMCQELGLDKEDTLKTQLKASDGSIDYEGTALQRRIFWSCFCIDKYSSTSTDRPQGFQTGDYDAEKPTIAESKILLDPLQACTIDKVMVNDDPLMGVIQNYLSVIEIFGDILKYINRAKSDNTDVIWPPIKEHKSLNMRMRQWIENLPESYQFTPKNVEFYRKEASENYLNFWLCAHAIYCAGMLILHRGSLAYSDLTPSELTLETYEKMQESIASCKEHVEMAMEVFRKLHEFCGHNILPYMGHAAYIFSTVLMTSTFSSDPESYSRSNEGLVILYKTIKLLCPYWKMGDRLAIATQDMLKTHSRLYDVHAQEKVQKTYPNNSFTPLNSSPEVTTSSASTPDQIIFPQTTQKLNSQSATPEMPYPASFTSNTTQPYTYGQPSAQELDISSNGIDFDSSDFLYDSALFGQMILDTSRPPQMTSNFLGYYPQTTNTTSSTFGASYPIYQQPTFPFSYQQ</sequence>
<evidence type="ECO:0000256" key="2">
    <source>
        <dbReference type="ARBA" id="ARBA00022723"/>
    </source>
</evidence>
<keyword evidence="3" id="KW-0805">Transcription regulation</keyword>
<dbReference type="GO" id="GO:0005634">
    <property type="term" value="C:nucleus"/>
    <property type="evidence" value="ECO:0007669"/>
    <property type="project" value="UniProtKB-SubCell"/>
</dbReference>
<accession>A0A367IZJ8</accession>
<dbReference type="SMART" id="SM00906">
    <property type="entry name" value="Fungal_trans"/>
    <property type="match status" value="1"/>
</dbReference>
<evidence type="ECO:0000256" key="1">
    <source>
        <dbReference type="ARBA" id="ARBA00004123"/>
    </source>
</evidence>
<dbReference type="GO" id="GO:0008270">
    <property type="term" value="F:zinc ion binding"/>
    <property type="evidence" value="ECO:0007669"/>
    <property type="project" value="InterPro"/>
</dbReference>
<organism evidence="8 9">
    <name type="scientific">Rhizopus stolonifer</name>
    <name type="common">Rhizopus nigricans</name>
    <dbReference type="NCBI Taxonomy" id="4846"/>
    <lineage>
        <taxon>Eukaryota</taxon>
        <taxon>Fungi</taxon>
        <taxon>Fungi incertae sedis</taxon>
        <taxon>Mucoromycota</taxon>
        <taxon>Mucoromycotina</taxon>
        <taxon>Mucoromycetes</taxon>
        <taxon>Mucorales</taxon>
        <taxon>Mucorineae</taxon>
        <taxon>Rhizopodaceae</taxon>
        <taxon>Rhizopus</taxon>
    </lineage>
</organism>
<dbReference type="STRING" id="4846.A0A367IZJ8"/>
<feature type="compositionally biased region" description="Polar residues" evidence="6">
    <location>
        <begin position="419"/>
        <end position="435"/>
    </location>
</feature>
<evidence type="ECO:0000256" key="4">
    <source>
        <dbReference type="ARBA" id="ARBA00023163"/>
    </source>
</evidence>
<dbReference type="OrthoDB" id="2123952at2759"/>
<dbReference type="Pfam" id="PF04082">
    <property type="entry name" value="Fungal_trans"/>
    <property type="match status" value="1"/>
</dbReference>
<protein>
    <recommendedName>
        <fullName evidence="7">Xylanolytic transcriptional activator regulatory domain-containing protein</fullName>
    </recommendedName>
</protein>
<keyword evidence="5" id="KW-0539">Nucleus</keyword>
<feature type="region of interest" description="Disordered" evidence="6">
    <location>
        <begin position="370"/>
        <end position="435"/>
    </location>
</feature>
<dbReference type="InterPro" id="IPR007219">
    <property type="entry name" value="XnlR_reg_dom"/>
</dbReference>